<feature type="transmembrane region" description="Helical" evidence="2">
    <location>
        <begin position="227"/>
        <end position="243"/>
    </location>
</feature>
<evidence type="ECO:0000313" key="3">
    <source>
        <dbReference type="EMBL" id="PIR91707.1"/>
    </source>
</evidence>
<feature type="transmembrane region" description="Helical" evidence="2">
    <location>
        <begin position="255"/>
        <end position="277"/>
    </location>
</feature>
<dbReference type="PANTHER" id="PTHR44366">
    <property type="entry name" value="UDP-N-ACETYLGLUCOSAMINE--PEPTIDE N-ACETYLGLUCOSAMINYLTRANSFERASE 110 KDA SUBUNIT"/>
    <property type="match status" value="1"/>
</dbReference>
<feature type="repeat" description="TPR" evidence="1">
    <location>
        <begin position="672"/>
        <end position="705"/>
    </location>
</feature>
<comment type="caution">
    <text evidence="3">The sequence shown here is derived from an EMBL/GenBank/DDBJ whole genome shotgun (WGS) entry which is preliminary data.</text>
</comment>
<feature type="transmembrane region" description="Helical" evidence="2">
    <location>
        <begin position="97"/>
        <end position="115"/>
    </location>
</feature>
<protein>
    <submittedName>
        <fullName evidence="3">Uncharacterized protein</fullName>
    </submittedName>
</protein>
<dbReference type="GO" id="GO:0097363">
    <property type="term" value="F:protein O-acetylglucosaminyltransferase activity"/>
    <property type="evidence" value="ECO:0007669"/>
    <property type="project" value="TreeGrafter"/>
</dbReference>
<dbReference type="PROSITE" id="PS50293">
    <property type="entry name" value="TPR_REGION"/>
    <property type="match status" value="1"/>
</dbReference>
<dbReference type="SUPFAM" id="SSF48452">
    <property type="entry name" value="TPR-like"/>
    <property type="match status" value="1"/>
</dbReference>
<dbReference type="Gene3D" id="1.25.40.10">
    <property type="entry name" value="Tetratricopeptide repeat domain"/>
    <property type="match status" value="2"/>
</dbReference>
<dbReference type="GO" id="GO:0006493">
    <property type="term" value="P:protein O-linked glycosylation"/>
    <property type="evidence" value="ECO:0007669"/>
    <property type="project" value="InterPro"/>
</dbReference>
<dbReference type="InterPro" id="IPR011990">
    <property type="entry name" value="TPR-like_helical_dom_sf"/>
</dbReference>
<feature type="transmembrane region" description="Helical" evidence="2">
    <location>
        <begin position="359"/>
        <end position="380"/>
    </location>
</feature>
<feature type="transmembrane region" description="Helical" evidence="2">
    <location>
        <begin position="205"/>
        <end position="221"/>
    </location>
</feature>
<keyword evidence="2" id="KW-1133">Transmembrane helix</keyword>
<feature type="transmembrane region" description="Helical" evidence="2">
    <location>
        <begin position="66"/>
        <end position="85"/>
    </location>
</feature>
<dbReference type="SMART" id="SM00028">
    <property type="entry name" value="TPR"/>
    <property type="match status" value="3"/>
</dbReference>
<dbReference type="EMBL" id="PFAV01000017">
    <property type="protein sequence ID" value="PIR91707.1"/>
    <property type="molecule type" value="Genomic_DNA"/>
</dbReference>
<dbReference type="PANTHER" id="PTHR44366:SF1">
    <property type="entry name" value="UDP-N-ACETYLGLUCOSAMINE--PEPTIDE N-ACETYLGLUCOSAMINYLTRANSFERASE 110 KDA SUBUNIT"/>
    <property type="match status" value="1"/>
</dbReference>
<keyword evidence="2" id="KW-0812">Transmembrane</keyword>
<dbReference type="InterPro" id="IPR037919">
    <property type="entry name" value="OGT"/>
</dbReference>
<feature type="transmembrane region" description="Helical" evidence="2">
    <location>
        <begin position="401"/>
        <end position="420"/>
    </location>
</feature>
<dbReference type="InterPro" id="IPR019734">
    <property type="entry name" value="TPR_rpt"/>
</dbReference>
<feature type="transmembrane region" description="Helical" evidence="2">
    <location>
        <begin position="179"/>
        <end position="198"/>
    </location>
</feature>
<feature type="transmembrane region" description="Helical" evidence="2">
    <location>
        <begin position="426"/>
        <end position="446"/>
    </location>
</feature>
<feature type="transmembrane region" description="Helical" evidence="2">
    <location>
        <begin position="458"/>
        <end position="485"/>
    </location>
</feature>
<name>A0A2H0UY27_9BACT</name>
<sequence>MLQKILRFIVFATIFLMPLFWLPFSVEAFDFNKVYLLATLVLVGLLLWLAKMVFYDKKFTIKWTLLDPFILAFAIVSTIGAFTGVDRWTSLFGFYGKFWPSILGLWAMVGFYFLVTNNIKKADLTALTKVFTWSSLLVVVSSYLAIFNVWAKISALLGGKLPAIMSLRTFSLAGGSLEALAMFLACVSVAIIVFISLARSTKKEIVSYFVLFGALGLLIVVDFTPAWLTMLAALILFLVFSFWKRIFKTDVNRLTLATLFAIIAVVFIFVSPVRAFLNQTFFAGGLPQEVLLNQKTSWSLASQGFGEHWLLGAGTGNFHYVFAKFKPAAFLNTQFWQLRFDRAGSYWAELLTEGGALGAFFYLAMAAMFLLISYFFIASAKSKLMGSGGDKDKDKDKGQNVGVIPFVVMVFALLVGQAFYYQTTVLAFSFWLFLALGVVAWGEALREKSFSFQEFPEAGLVFSIVFWLIAVAMAFVCFTMGKYYLADVYYRQYLVSPNTNLVKLETATRLAPDRAVYHIALSRAYLQKFTEEASKAQPDKQVAAQFISTAVQESKTAVAKSPNMVVAYETAGVVYREIQAVVTGSKDWAVKSFQDVLRLEPLNPAVITELGKLALADKNEEQARSYFQQAIDMKADFVDAHLQMAFLDDQSGKKELAQSRLENLVRVSPFSVDAHFQLGRIYYNEGEYDKAAEQFQTAIALFPNHSNSLYSLALVYEKQGDYDKALELMKRVGELNMGNQDIEDKIAALQASSHNKTAPAPTE</sequence>
<dbReference type="PROSITE" id="PS50005">
    <property type="entry name" value="TPR"/>
    <property type="match status" value="3"/>
</dbReference>
<dbReference type="InterPro" id="IPR006597">
    <property type="entry name" value="Sel1-like"/>
</dbReference>
<feature type="repeat" description="TPR" evidence="1">
    <location>
        <begin position="706"/>
        <end position="739"/>
    </location>
</feature>
<evidence type="ECO:0000256" key="1">
    <source>
        <dbReference type="PROSITE-ProRule" id="PRU00339"/>
    </source>
</evidence>
<dbReference type="Proteomes" id="UP000228906">
    <property type="component" value="Unassembled WGS sequence"/>
</dbReference>
<proteinExistence type="predicted"/>
<gene>
    <name evidence="3" type="ORF">COU03_00915</name>
</gene>
<dbReference type="Pfam" id="PF13432">
    <property type="entry name" value="TPR_16"/>
    <property type="match status" value="1"/>
</dbReference>
<feature type="transmembrane region" description="Helical" evidence="2">
    <location>
        <begin position="5"/>
        <end position="22"/>
    </location>
</feature>
<evidence type="ECO:0000313" key="4">
    <source>
        <dbReference type="Proteomes" id="UP000228906"/>
    </source>
</evidence>
<feature type="transmembrane region" description="Helical" evidence="2">
    <location>
        <begin position="136"/>
        <end position="159"/>
    </location>
</feature>
<organism evidence="3 4">
    <name type="scientific">bacterium (Candidatus Gribaldobacteria) CG10_big_fil_rev_8_21_14_0_10_41_12</name>
    <dbReference type="NCBI Taxonomy" id="2014277"/>
    <lineage>
        <taxon>Bacteria</taxon>
        <taxon>Candidatus Gribaldobacteria</taxon>
    </lineage>
</organism>
<evidence type="ECO:0000256" key="2">
    <source>
        <dbReference type="SAM" id="Phobius"/>
    </source>
</evidence>
<dbReference type="SMART" id="SM00671">
    <property type="entry name" value="SEL1"/>
    <property type="match status" value="3"/>
</dbReference>
<feature type="repeat" description="TPR" evidence="1">
    <location>
        <begin position="604"/>
        <end position="637"/>
    </location>
</feature>
<reference evidence="4" key="1">
    <citation type="submission" date="2017-09" db="EMBL/GenBank/DDBJ databases">
        <title>Depth-based differentiation of microbial function through sediment-hosted aquifers and enrichment of novel symbionts in the deep terrestrial subsurface.</title>
        <authorList>
            <person name="Probst A.J."/>
            <person name="Ladd B."/>
            <person name="Jarett J.K."/>
            <person name="Geller-Mcgrath D.E."/>
            <person name="Sieber C.M.K."/>
            <person name="Emerson J.B."/>
            <person name="Anantharaman K."/>
            <person name="Thomas B.C."/>
            <person name="Malmstrom R."/>
            <person name="Stieglmeier M."/>
            <person name="Klingl A."/>
            <person name="Woyke T."/>
            <person name="Ryan C.M."/>
            <person name="Banfield J.F."/>
        </authorList>
    </citation>
    <scope>NUCLEOTIDE SEQUENCE [LARGE SCALE GENOMIC DNA]</scope>
</reference>
<keyword evidence="1" id="KW-0802">TPR repeat</keyword>
<dbReference type="AlphaFoldDB" id="A0A2H0UY27"/>
<feature type="transmembrane region" description="Helical" evidence="2">
    <location>
        <begin position="34"/>
        <end position="54"/>
    </location>
</feature>
<accession>A0A2H0UY27</accession>
<keyword evidence="2" id="KW-0472">Membrane</keyword>